<evidence type="ECO:0000313" key="4">
    <source>
        <dbReference type="EMBL" id="ELU02354.1"/>
    </source>
</evidence>
<dbReference type="OMA" id="CSELKWL"/>
<reference evidence="6" key="1">
    <citation type="submission" date="2012-12" db="EMBL/GenBank/DDBJ databases">
        <authorList>
            <person name="Hellsten U."/>
            <person name="Grimwood J."/>
            <person name="Chapman J.A."/>
            <person name="Shapiro H."/>
            <person name="Aerts A."/>
            <person name="Otillar R.P."/>
            <person name="Terry A.Y."/>
            <person name="Boore J.L."/>
            <person name="Simakov O."/>
            <person name="Marletaz F."/>
            <person name="Cho S.-J."/>
            <person name="Edsinger-Gonzales E."/>
            <person name="Havlak P."/>
            <person name="Kuo D.-H."/>
            <person name="Larsson T."/>
            <person name="Lv J."/>
            <person name="Arendt D."/>
            <person name="Savage R."/>
            <person name="Osoegawa K."/>
            <person name="de Jong P."/>
            <person name="Lindberg D.R."/>
            <person name="Seaver E.C."/>
            <person name="Weisblat D.A."/>
            <person name="Putnam N.H."/>
            <person name="Grigoriev I.V."/>
            <person name="Rokhsar D.S."/>
        </authorList>
    </citation>
    <scope>NUCLEOTIDE SEQUENCE</scope>
    <source>
        <strain evidence="6">I ESC-2004</strain>
    </source>
</reference>
<dbReference type="InterPro" id="IPR039875">
    <property type="entry name" value="LENG1-like"/>
</dbReference>
<feature type="region of interest" description="Disordered" evidence="2">
    <location>
        <begin position="94"/>
        <end position="116"/>
    </location>
</feature>
<dbReference type="HOGENOM" id="CLU_1890916_0_0_1"/>
<dbReference type="EMBL" id="AMQN01025099">
    <property type="status" value="NOT_ANNOTATED_CDS"/>
    <property type="molecule type" value="Genomic_DNA"/>
</dbReference>
<gene>
    <name evidence="4" type="ORF">CAPTEDRAFT_199555</name>
</gene>
<evidence type="ECO:0000256" key="2">
    <source>
        <dbReference type="SAM" id="MobiDB-lite"/>
    </source>
</evidence>
<keyword evidence="1" id="KW-0175">Coiled coil</keyword>
<proteinExistence type="predicted"/>
<keyword evidence="6" id="KW-1185">Reference proteome</keyword>
<dbReference type="STRING" id="283909.R7U8P8"/>
<sequence>MYPELYTSAAPFRWHVRNKDNIERVRRDEAKAAEEEKEKQRKVALAESEARTEFLRSKSRKNSAAAAVEAKVEEKSVVAKEIYSHVNLFQDLDGGAKKEKKGNEEYEKEKKEEKEKYEKQIGLLTYLGQSSIAAQ</sequence>
<evidence type="ECO:0000313" key="5">
    <source>
        <dbReference type="EnsemblMetazoa" id="CapteP199555"/>
    </source>
</evidence>
<feature type="non-terminal residue" evidence="4">
    <location>
        <position position="135"/>
    </location>
</feature>
<dbReference type="SMART" id="SM01083">
    <property type="entry name" value="Cir_N"/>
    <property type="match status" value="1"/>
</dbReference>
<protein>
    <recommendedName>
        <fullName evidence="3">CBF1-interacting co-repressor CIR N-terminal domain-containing protein</fullName>
    </recommendedName>
</protein>
<name>R7U8P8_CAPTE</name>
<dbReference type="InterPro" id="IPR019339">
    <property type="entry name" value="CIR_N_dom"/>
</dbReference>
<accession>R7U8P8</accession>
<feature type="coiled-coil region" evidence="1">
    <location>
        <begin position="19"/>
        <end position="47"/>
    </location>
</feature>
<dbReference type="Pfam" id="PF10197">
    <property type="entry name" value="Cir_N"/>
    <property type="match status" value="1"/>
</dbReference>
<dbReference type="EnsemblMetazoa" id="CapteT199555">
    <property type="protein sequence ID" value="CapteP199555"/>
    <property type="gene ID" value="CapteG199555"/>
</dbReference>
<feature type="domain" description="CBF1-interacting co-repressor CIR N-terminal" evidence="3">
    <location>
        <begin position="13"/>
        <end position="49"/>
    </location>
</feature>
<reference evidence="5" key="3">
    <citation type="submission" date="2015-06" db="UniProtKB">
        <authorList>
            <consortium name="EnsemblMetazoa"/>
        </authorList>
    </citation>
    <scope>IDENTIFICATION</scope>
</reference>
<dbReference type="PANTHER" id="PTHR22093">
    <property type="entry name" value="LEUKOCYTE RECEPTOR CLUSTER LRC MEMBER 1"/>
    <property type="match status" value="1"/>
</dbReference>
<evidence type="ECO:0000313" key="6">
    <source>
        <dbReference type="Proteomes" id="UP000014760"/>
    </source>
</evidence>
<dbReference type="AlphaFoldDB" id="R7U8P8"/>
<evidence type="ECO:0000256" key="1">
    <source>
        <dbReference type="SAM" id="Coils"/>
    </source>
</evidence>
<organism evidence="4">
    <name type="scientific">Capitella teleta</name>
    <name type="common">Polychaete worm</name>
    <dbReference type="NCBI Taxonomy" id="283909"/>
    <lineage>
        <taxon>Eukaryota</taxon>
        <taxon>Metazoa</taxon>
        <taxon>Spiralia</taxon>
        <taxon>Lophotrochozoa</taxon>
        <taxon>Annelida</taxon>
        <taxon>Polychaeta</taxon>
        <taxon>Sedentaria</taxon>
        <taxon>Scolecida</taxon>
        <taxon>Capitellidae</taxon>
        <taxon>Capitella</taxon>
    </lineage>
</organism>
<dbReference type="EMBL" id="KB304152">
    <property type="protein sequence ID" value="ELU02354.1"/>
    <property type="molecule type" value="Genomic_DNA"/>
</dbReference>
<evidence type="ECO:0000259" key="3">
    <source>
        <dbReference type="SMART" id="SM01083"/>
    </source>
</evidence>
<dbReference type="Proteomes" id="UP000014760">
    <property type="component" value="Unassembled WGS sequence"/>
</dbReference>
<reference evidence="4 6" key="2">
    <citation type="journal article" date="2013" name="Nature">
        <title>Insights into bilaterian evolution from three spiralian genomes.</title>
        <authorList>
            <person name="Simakov O."/>
            <person name="Marletaz F."/>
            <person name="Cho S.J."/>
            <person name="Edsinger-Gonzales E."/>
            <person name="Havlak P."/>
            <person name="Hellsten U."/>
            <person name="Kuo D.H."/>
            <person name="Larsson T."/>
            <person name="Lv J."/>
            <person name="Arendt D."/>
            <person name="Savage R."/>
            <person name="Osoegawa K."/>
            <person name="de Jong P."/>
            <person name="Grimwood J."/>
            <person name="Chapman J.A."/>
            <person name="Shapiro H."/>
            <person name="Aerts A."/>
            <person name="Otillar R.P."/>
            <person name="Terry A.Y."/>
            <person name="Boore J.L."/>
            <person name="Grigoriev I.V."/>
            <person name="Lindberg D.R."/>
            <person name="Seaver E.C."/>
            <person name="Weisblat D.A."/>
            <person name="Putnam N.H."/>
            <person name="Rokhsar D.S."/>
        </authorList>
    </citation>
    <scope>NUCLEOTIDE SEQUENCE</scope>
    <source>
        <strain evidence="4 6">I ESC-2004</strain>
    </source>
</reference>
<dbReference type="PANTHER" id="PTHR22093:SF0">
    <property type="entry name" value="LEUKOCYTE RECEPTOR CLUSTER MEMBER 1"/>
    <property type="match status" value="1"/>
</dbReference>